<dbReference type="Pfam" id="PF13361">
    <property type="entry name" value="UvrD_C"/>
    <property type="match status" value="1"/>
</dbReference>
<comment type="catalytic activity">
    <reaction evidence="9">
        <text>ATP + H2O = ADP + phosphate + H(+)</text>
        <dbReference type="Rhea" id="RHEA:13065"/>
        <dbReference type="ChEBI" id="CHEBI:15377"/>
        <dbReference type="ChEBI" id="CHEBI:15378"/>
        <dbReference type="ChEBI" id="CHEBI:30616"/>
        <dbReference type="ChEBI" id="CHEBI:43474"/>
        <dbReference type="ChEBI" id="CHEBI:456216"/>
        <dbReference type="EC" id="5.6.2.4"/>
    </reaction>
</comment>
<dbReference type="Gene3D" id="3.40.50.300">
    <property type="entry name" value="P-loop containing nucleotide triphosphate hydrolases"/>
    <property type="match status" value="3"/>
</dbReference>
<evidence type="ECO:0000256" key="7">
    <source>
        <dbReference type="ARBA" id="ARBA00034808"/>
    </source>
</evidence>
<keyword evidence="2 10" id="KW-0378">Hydrolase</keyword>
<evidence type="ECO:0000259" key="11">
    <source>
        <dbReference type="PROSITE" id="PS51198"/>
    </source>
</evidence>
<evidence type="ECO:0000256" key="1">
    <source>
        <dbReference type="ARBA" id="ARBA00022741"/>
    </source>
</evidence>
<evidence type="ECO:0000256" key="6">
    <source>
        <dbReference type="ARBA" id="ARBA00034617"/>
    </source>
</evidence>
<protein>
    <recommendedName>
        <fullName evidence="7">DNA 3'-5' helicase</fullName>
        <ecNumber evidence="7">5.6.2.4</ecNumber>
    </recommendedName>
    <alternativeName>
        <fullName evidence="8">DNA 3'-5' helicase II</fullName>
    </alternativeName>
</protein>
<evidence type="ECO:0000256" key="5">
    <source>
        <dbReference type="ARBA" id="ARBA00023235"/>
    </source>
</evidence>
<gene>
    <name evidence="12" type="ORF">NVI5450_1664</name>
</gene>
<dbReference type="Proteomes" id="UP000183794">
    <property type="component" value="Unassembled WGS sequence"/>
</dbReference>
<feature type="domain" description="UvrD-like helicase ATP-binding" evidence="11">
    <location>
        <begin position="12"/>
        <end position="237"/>
    </location>
</feature>
<dbReference type="OrthoDB" id="1100019at2"/>
<evidence type="ECO:0000256" key="9">
    <source>
        <dbReference type="ARBA" id="ARBA00048988"/>
    </source>
</evidence>
<sequence length="561" mass="65210">MIVDNWLPTEGIEATEQLMNIIKFDESSLSILAGAGSGKTELLAQKSNYLLETNKCSWPKRILCLSFKTEAQVNIGKRVKKRCGSKADRFDSFTFHAFSKSIVDRFKNVLPENERPSERYDLVMKNNLSNGKDKIWIGSVIKMALRIVTLNENVRSIFHLSYPYVFIDEFQDTSYEQYNLMRCLFMGTDTKLLCVGDLNQSIMLFANANPTVFNEFQNDFCHDKIKRMLLTKNYRATEEIQGVLNNFLEYVEDEKRIIQPLTNPVPNCNIKYFPDEYKESSFLVEYITSLIFSGVKEEEICVLTKQKSTQYTEVLRSGLSKKGIRNLDMTDLQDTLKEPLGRLFTFILKIYTMKNAKNWSEFCEFCLLLNNINNDEEAESEYINKLSHHIHLNQKLFIATDPTNSLLKLINATFEFIGISRIRGKWGQYKSSEYYQLIWKNLELHLRDTINVTSTLEEASLMFNAENSVQLMNVHKCKGLEYQCVIFMGMEDEAFWNHSDDNFESKCLMFVALSRAKESILITLAGDREHRGNRNRSHFHKVKQLFQTLNGKCGFCYEIRN</sequence>
<keyword evidence="1 10" id="KW-0547">Nucleotide-binding</keyword>
<feature type="binding site" evidence="10">
    <location>
        <begin position="33"/>
        <end position="40"/>
    </location>
    <ligand>
        <name>ATP</name>
        <dbReference type="ChEBI" id="CHEBI:30616"/>
    </ligand>
</feature>
<evidence type="ECO:0000256" key="8">
    <source>
        <dbReference type="ARBA" id="ARBA00034923"/>
    </source>
</evidence>
<dbReference type="EC" id="5.6.2.4" evidence="7"/>
<dbReference type="PANTHER" id="PTHR11070:SF2">
    <property type="entry name" value="ATP-DEPENDENT DNA HELICASE SRS2"/>
    <property type="match status" value="1"/>
</dbReference>
<keyword evidence="3 10" id="KW-0347">Helicase</keyword>
<accession>A0A1L0B090</accession>
<dbReference type="PANTHER" id="PTHR11070">
    <property type="entry name" value="UVRD / RECB / PCRA DNA HELICASE FAMILY MEMBER"/>
    <property type="match status" value="1"/>
</dbReference>
<evidence type="ECO:0000256" key="10">
    <source>
        <dbReference type="PROSITE-ProRule" id="PRU00560"/>
    </source>
</evidence>
<dbReference type="SUPFAM" id="SSF52540">
    <property type="entry name" value="P-loop containing nucleoside triphosphate hydrolases"/>
    <property type="match status" value="1"/>
</dbReference>
<organism evidence="12 13">
    <name type="scientific">Moritella viscosa</name>
    <dbReference type="NCBI Taxonomy" id="80854"/>
    <lineage>
        <taxon>Bacteria</taxon>
        <taxon>Pseudomonadati</taxon>
        <taxon>Pseudomonadota</taxon>
        <taxon>Gammaproteobacteria</taxon>
        <taxon>Alteromonadales</taxon>
        <taxon>Moritellaceae</taxon>
        <taxon>Moritella</taxon>
    </lineage>
</organism>
<name>A0A1L0B090_9GAMM</name>
<keyword evidence="5" id="KW-0413">Isomerase</keyword>
<reference evidence="12 13" key="1">
    <citation type="submission" date="2016-11" db="EMBL/GenBank/DDBJ databases">
        <authorList>
            <person name="Jaros S."/>
            <person name="Januszkiewicz K."/>
            <person name="Wedrychowicz H."/>
        </authorList>
    </citation>
    <scope>NUCLEOTIDE SEQUENCE [LARGE SCALE GENOMIC DNA]</scope>
    <source>
        <strain evidence="12">NVI 5450</strain>
    </source>
</reference>
<comment type="catalytic activity">
    <reaction evidence="6">
        <text>Couples ATP hydrolysis with the unwinding of duplex DNA by translocating in the 3'-5' direction.</text>
        <dbReference type="EC" id="5.6.2.4"/>
    </reaction>
</comment>
<evidence type="ECO:0000256" key="4">
    <source>
        <dbReference type="ARBA" id="ARBA00022840"/>
    </source>
</evidence>
<dbReference type="GO" id="GO:0003677">
    <property type="term" value="F:DNA binding"/>
    <property type="evidence" value="ECO:0007669"/>
    <property type="project" value="InterPro"/>
</dbReference>
<dbReference type="InterPro" id="IPR027417">
    <property type="entry name" value="P-loop_NTPase"/>
</dbReference>
<dbReference type="InterPro" id="IPR014017">
    <property type="entry name" value="DNA_helicase_UvrD-like_C"/>
</dbReference>
<evidence type="ECO:0000313" key="13">
    <source>
        <dbReference type="Proteomes" id="UP000183794"/>
    </source>
</evidence>
<dbReference type="RefSeq" id="WP_075518150.1">
    <property type="nucleotide sequence ID" value="NZ_FPLD01000051.1"/>
</dbReference>
<dbReference type="InterPro" id="IPR000212">
    <property type="entry name" value="DNA_helicase_UvrD/REP"/>
</dbReference>
<keyword evidence="4 10" id="KW-0067">ATP-binding</keyword>
<evidence type="ECO:0000256" key="2">
    <source>
        <dbReference type="ARBA" id="ARBA00022801"/>
    </source>
</evidence>
<dbReference type="GO" id="GO:0005524">
    <property type="term" value="F:ATP binding"/>
    <property type="evidence" value="ECO:0007669"/>
    <property type="project" value="UniProtKB-UniRule"/>
</dbReference>
<dbReference type="CDD" id="cd17932">
    <property type="entry name" value="DEXQc_UvrD"/>
    <property type="match status" value="1"/>
</dbReference>
<dbReference type="Pfam" id="PF00580">
    <property type="entry name" value="UvrD-helicase"/>
    <property type="match status" value="2"/>
</dbReference>
<dbReference type="PROSITE" id="PS51198">
    <property type="entry name" value="UVRD_HELICASE_ATP_BIND"/>
    <property type="match status" value="1"/>
</dbReference>
<dbReference type="GO" id="GO:0016887">
    <property type="term" value="F:ATP hydrolysis activity"/>
    <property type="evidence" value="ECO:0007669"/>
    <property type="project" value="RHEA"/>
</dbReference>
<dbReference type="GO" id="GO:0000725">
    <property type="term" value="P:recombinational repair"/>
    <property type="evidence" value="ECO:0007669"/>
    <property type="project" value="TreeGrafter"/>
</dbReference>
<dbReference type="EMBL" id="FPLD01000051">
    <property type="protein sequence ID" value="SGY95069.1"/>
    <property type="molecule type" value="Genomic_DNA"/>
</dbReference>
<evidence type="ECO:0000313" key="12">
    <source>
        <dbReference type="EMBL" id="SGY95069.1"/>
    </source>
</evidence>
<dbReference type="AlphaFoldDB" id="A0A1L0B090"/>
<dbReference type="GO" id="GO:0043138">
    <property type="term" value="F:3'-5' DNA helicase activity"/>
    <property type="evidence" value="ECO:0007669"/>
    <property type="project" value="UniProtKB-EC"/>
</dbReference>
<proteinExistence type="predicted"/>
<evidence type="ECO:0000256" key="3">
    <source>
        <dbReference type="ARBA" id="ARBA00022806"/>
    </source>
</evidence>
<dbReference type="InterPro" id="IPR014016">
    <property type="entry name" value="UvrD-like_ATP-bd"/>
</dbReference>